<dbReference type="Proteomes" id="UP000470470">
    <property type="component" value="Unassembled WGS sequence"/>
</dbReference>
<dbReference type="RefSeq" id="WP_152727740.1">
    <property type="nucleotide sequence ID" value="NZ_JAABOZ010000001.1"/>
</dbReference>
<protein>
    <recommendedName>
        <fullName evidence="3">TIGR02569 family protein</fullName>
    </recommendedName>
</protein>
<dbReference type="SUPFAM" id="SSF56112">
    <property type="entry name" value="Protein kinase-like (PK-like)"/>
    <property type="match status" value="1"/>
</dbReference>
<evidence type="ECO:0008006" key="3">
    <source>
        <dbReference type="Google" id="ProtNLM"/>
    </source>
</evidence>
<dbReference type="EMBL" id="JAAGWK010000034">
    <property type="protein sequence ID" value="NEL56362.1"/>
    <property type="molecule type" value="Genomic_DNA"/>
</dbReference>
<name>A0A7K3WJ86_9ACTN</name>
<sequence length="277" mass="29546">MGPPPDSVLTAFGLTGPATRLPGGQGTTYAVDGAVLKPAGSAVAAEWTADVTAALEPDGFRVATPLGSPGHRVVEGWTAWSALPGEHRRGSTPWPEALRTAARFTAALARVDRPLPPAPDSVFSVADRMAWGEEDPVQGGPGHAVRQLLQELRTPVRAPAQLVHGDLAHNLLWHDHLPPGVIDLSPYRRPAGYCAAVVVVDAVLWSGARADLVGHVADVPEIAQLVVRALLFRLTIGELMLRDPGRWPRGRESDVRADLDRARPLVDRVARQRPTGS</sequence>
<keyword evidence="2" id="KW-1185">Reference proteome</keyword>
<evidence type="ECO:0000313" key="1">
    <source>
        <dbReference type="EMBL" id="NEL56362.1"/>
    </source>
</evidence>
<proteinExistence type="predicted"/>
<dbReference type="InterPro" id="IPR011009">
    <property type="entry name" value="Kinase-like_dom_sf"/>
</dbReference>
<organism evidence="1 2">
    <name type="scientific">Goekera deserti</name>
    <dbReference type="NCBI Taxonomy" id="2497753"/>
    <lineage>
        <taxon>Bacteria</taxon>
        <taxon>Bacillati</taxon>
        <taxon>Actinomycetota</taxon>
        <taxon>Actinomycetes</taxon>
        <taxon>Geodermatophilales</taxon>
        <taxon>Geodermatophilaceae</taxon>
        <taxon>Goekera</taxon>
    </lineage>
</organism>
<comment type="caution">
    <text evidence="1">The sequence shown here is derived from an EMBL/GenBank/DDBJ whole genome shotgun (WGS) entry which is preliminary data.</text>
</comment>
<evidence type="ECO:0000313" key="2">
    <source>
        <dbReference type="Proteomes" id="UP000470470"/>
    </source>
</evidence>
<dbReference type="AlphaFoldDB" id="A0A7K3WJ86"/>
<accession>A0A7K3WJ86</accession>
<reference evidence="1 2" key="1">
    <citation type="submission" date="2020-02" db="EMBL/GenBank/DDBJ databases">
        <title>The whole genome sequence of CPCC 205119.</title>
        <authorList>
            <person name="Jiang Z."/>
        </authorList>
    </citation>
    <scope>NUCLEOTIDE SEQUENCE [LARGE SCALE GENOMIC DNA]</scope>
    <source>
        <strain evidence="1 2">CPCC 205119</strain>
    </source>
</reference>
<gene>
    <name evidence="1" type="ORF">G1H19_20545</name>
</gene>